<reference evidence="3 4" key="1">
    <citation type="submission" date="2019-03" db="EMBL/GenBank/DDBJ databases">
        <title>Rhodosporidium diobovatum UCD-FST 08-225 genome sequencing, assembly, and annotation.</title>
        <authorList>
            <person name="Fakankun I.U."/>
            <person name="Fristensky B."/>
            <person name="Levin D.B."/>
        </authorList>
    </citation>
    <scope>NUCLEOTIDE SEQUENCE [LARGE SCALE GENOMIC DNA]</scope>
    <source>
        <strain evidence="3 4">UCD-FST 08-225</strain>
    </source>
</reference>
<feature type="coiled-coil region" evidence="1">
    <location>
        <begin position="424"/>
        <end position="535"/>
    </location>
</feature>
<feature type="region of interest" description="Disordered" evidence="2">
    <location>
        <begin position="203"/>
        <end position="228"/>
    </location>
</feature>
<evidence type="ECO:0000256" key="2">
    <source>
        <dbReference type="SAM" id="MobiDB-lite"/>
    </source>
</evidence>
<sequence length="764" mass="83890">MQFPKAKRFTDRPPDDIPPPGAYDVPTHSPQPPYKRAAMLERASRFAAERDPNKPDTFGLYAEDPLAADKENAARPRVRTASSSTTTTAAADRERHKQQLEDLRTRLSAAHDKELAKLRAKLDKLDEARQEHRKEREELYKEVDKLKSENRHLTSKLTRAAALQQKYESTLPSLQAKLSSLTTQHAASSAKKDAELSALRGALSRAEADTDEARAEARAWEGRAHRERRGREDAALAAGELVASLRAERSALAPVEDLAAERLARVALERRVADREAVLASVGEYARALEERLALAAAELDEASWREWRVREMWRTERDLVVSPGRDEKEWRQRARADAREMEGLREEVGMWEREAEREREWDELRGEWERRRDKAWREERKRMVRDYEVVAGELDLAVNDEIPRLEALLASSETALSSAREDLSTTSAHVAQLEADLGQLEAQRADDAERFEGELEEQRRLVGEARKEAERERVEKRRVVGILAQTRASETALKEEVESLSNEVTHLTPLLAANDALQQTIDHLARLNAASEQEALELIAHNSELAGHANQNQKIRHVAMIREELAESRKKHLATLSQLSTAHTRIATLEDELNSYRAVPSSASSAAPAHARALGALSAPPTAARSRVSRPQMADALGAEAPTPAPAPALAAPRTAAPAPVPAAAAPPRLVVVPAHDPPTSSCTSVPAFARSTSALPPPRPPPSSTAALPADPPLLPAGLARSAGPPGAGARVGGGAVGGPRGRRKSTSVKMEGKMSVSELFR</sequence>
<dbReference type="STRING" id="5288.A0A5C5G2Z7"/>
<dbReference type="EMBL" id="SOZI01000010">
    <property type="protein sequence ID" value="TNY23523.1"/>
    <property type="molecule type" value="Genomic_DNA"/>
</dbReference>
<keyword evidence="4" id="KW-1185">Reference proteome</keyword>
<keyword evidence="1" id="KW-0175">Coiled coil</keyword>
<proteinExistence type="predicted"/>
<feature type="compositionally biased region" description="Basic and acidic residues" evidence="2">
    <location>
        <begin position="206"/>
        <end position="228"/>
    </location>
</feature>
<dbReference type="OrthoDB" id="419631at2759"/>
<feature type="compositionally biased region" description="Basic and acidic residues" evidence="2">
    <location>
        <begin position="38"/>
        <end position="54"/>
    </location>
</feature>
<dbReference type="AlphaFoldDB" id="A0A5C5G2Z7"/>
<gene>
    <name evidence="3" type="ORF">DMC30DRAFT_8489</name>
</gene>
<feature type="region of interest" description="Disordered" evidence="2">
    <location>
        <begin position="1"/>
        <end position="99"/>
    </location>
</feature>
<evidence type="ECO:0000313" key="4">
    <source>
        <dbReference type="Proteomes" id="UP000311382"/>
    </source>
</evidence>
<feature type="region of interest" description="Disordered" evidence="2">
    <location>
        <begin position="677"/>
        <end position="764"/>
    </location>
</feature>
<accession>A0A5C5G2Z7</accession>
<comment type="caution">
    <text evidence="3">The sequence shown here is derived from an EMBL/GenBank/DDBJ whole genome shotgun (WGS) entry which is preliminary data.</text>
</comment>
<evidence type="ECO:0000313" key="3">
    <source>
        <dbReference type="EMBL" id="TNY23523.1"/>
    </source>
</evidence>
<feature type="compositionally biased region" description="Low complexity" evidence="2">
    <location>
        <begin position="80"/>
        <end position="90"/>
    </location>
</feature>
<feature type="compositionally biased region" description="Gly residues" evidence="2">
    <location>
        <begin position="728"/>
        <end position="742"/>
    </location>
</feature>
<feature type="compositionally biased region" description="Low complexity" evidence="2">
    <location>
        <begin position="718"/>
        <end position="727"/>
    </location>
</feature>
<organism evidence="3 4">
    <name type="scientific">Rhodotorula diobovata</name>
    <dbReference type="NCBI Taxonomy" id="5288"/>
    <lineage>
        <taxon>Eukaryota</taxon>
        <taxon>Fungi</taxon>
        <taxon>Dikarya</taxon>
        <taxon>Basidiomycota</taxon>
        <taxon>Pucciniomycotina</taxon>
        <taxon>Microbotryomycetes</taxon>
        <taxon>Sporidiobolales</taxon>
        <taxon>Sporidiobolaceae</taxon>
        <taxon>Rhodotorula</taxon>
    </lineage>
</organism>
<name>A0A5C5G2Z7_9BASI</name>
<evidence type="ECO:0000256" key="1">
    <source>
        <dbReference type="SAM" id="Coils"/>
    </source>
</evidence>
<dbReference type="Proteomes" id="UP000311382">
    <property type="component" value="Unassembled WGS sequence"/>
</dbReference>
<protein>
    <submittedName>
        <fullName evidence="3">Uncharacterized protein</fullName>
    </submittedName>
</protein>